<dbReference type="PROSITE" id="PS51257">
    <property type="entry name" value="PROKAR_LIPOPROTEIN"/>
    <property type="match status" value="1"/>
</dbReference>
<feature type="transmembrane region" description="Helical" evidence="1">
    <location>
        <begin position="275"/>
        <end position="297"/>
    </location>
</feature>
<name>A0A328Y9G2_9FLAO</name>
<evidence type="ECO:0000256" key="2">
    <source>
        <dbReference type="SAM" id="SignalP"/>
    </source>
</evidence>
<accession>A0A328Y9G2</accession>
<gene>
    <name evidence="4" type="ORF">CLV55_11048</name>
</gene>
<evidence type="ECO:0000313" key="4">
    <source>
        <dbReference type="EMBL" id="RAR70648.1"/>
    </source>
</evidence>
<keyword evidence="2" id="KW-0732">Signal</keyword>
<dbReference type="InterPro" id="IPR025645">
    <property type="entry name" value="DUF4349"/>
</dbReference>
<keyword evidence="1" id="KW-0472">Membrane</keyword>
<sequence length="303" mass="33877">MILMKKNTKFTLAWLVVILAFSCKQAQNEEAVSHSESAPSSISDSTAVVSSSAAVERKNSTRKFVRTADIKFKVKNVAKASEAIEDATTKFGGFVTYTNLQSTINEEDHTKVSPDSTLVTTKYTVENNMTLRVPNTQLDTLIKTIARQIGFLHYRVIKADDVTLQMLSNKMAQHRSVSTEKRIASAIDHKGKKLNQVIDAEENLAAKKEARDAKIVENVALNDQVNLSTLTLQLYQDQTVKQEMIANEKSVNAYRPNIGLQIWDSFKTGWFILEKILSCLVVLWPFALIGSLGVLSYKKFVKK</sequence>
<reference evidence="4 5" key="1">
    <citation type="submission" date="2018-06" db="EMBL/GenBank/DDBJ databases">
        <title>Genomic Encyclopedia of Archaeal and Bacterial Type Strains, Phase II (KMG-II): from individual species to whole genera.</title>
        <authorList>
            <person name="Goeker M."/>
        </authorList>
    </citation>
    <scope>NUCLEOTIDE SEQUENCE [LARGE SCALE GENOMIC DNA]</scope>
    <source>
        <strain evidence="4 5">DSM 25663</strain>
    </source>
</reference>
<dbReference type="Pfam" id="PF14257">
    <property type="entry name" value="DUF4349"/>
    <property type="match status" value="1"/>
</dbReference>
<evidence type="ECO:0000313" key="5">
    <source>
        <dbReference type="Proteomes" id="UP000248840"/>
    </source>
</evidence>
<keyword evidence="1" id="KW-1133">Transmembrane helix</keyword>
<dbReference type="Proteomes" id="UP000248840">
    <property type="component" value="Unassembled WGS sequence"/>
</dbReference>
<organism evidence="4 5">
    <name type="scientific">Flavobacterium aciduliphilum</name>
    <dbReference type="NCBI Taxonomy" id="1101402"/>
    <lineage>
        <taxon>Bacteria</taxon>
        <taxon>Pseudomonadati</taxon>
        <taxon>Bacteroidota</taxon>
        <taxon>Flavobacteriia</taxon>
        <taxon>Flavobacteriales</taxon>
        <taxon>Flavobacteriaceae</taxon>
        <taxon>Flavobacterium</taxon>
    </lineage>
</organism>
<evidence type="ECO:0000256" key="1">
    <source>
        <dbReference type="SAM" id="Phobius"/>
    </source>
</evidence>
<feature type="signal peptide" evidence="2">
    <location>
        <begin position="1"/>
        <end position="26"/>
    </location>
</feature>
<keyword evidence="1" id="KW-0812">Transmembrane</keyword>
<feature type="chain" id="PRO_5016398292" evidence="2">
    <location>
        <begin position="27"/>
        <end position="303"/>
    </location>
</feature>
<dbReference type="EMBL" id="QLSZ01000010">
    <property type="protein sequence ID" value="RAR70648.1"/>
    <property type="molecule type" value="Genomic_DNA"/>
</dbReference>
<evidence type="ECO:0000259" key="3">
    <source>
        <dbReference type="Pfam" id="PF14257"/>
    </source>
</evidence>
<comment type="caution">
    <text evidence="4">The sequence shown here is derived from an EMBL/GenBank/DDBJ whole genome shotgun (WGS) entry which is preliminary data.</text>
</comment>
<proteinExistence type="predicted"/>
<keyword evidence="5" id="KW-1185">Reference proteome</keyword>
<dbReference type="OrthoDB" id="8704559at2"/>
<dbReference type="AlphaFoldDB" id="A0A328Y9G2"/>
<protein>
    <submittedName>
        <fullName evidence="4">Uncharacterized protein DUF4349</fullName>
    </submittedName>
</protein>
<feature type="domain" description="DUF4349" evidence="3">
    <location>
        <begin position="62"/>
        <end position="295"/>
    </location>
</feature>